<dbReference type="Proteomes" id="UP001293718">
    <property type="component" value="Unassembled WGS sequence"/>
</dbReference>
<dbReference type="EC" id="4.4.1.13" evidence="2"/>
<dbReference type="EMBL" id="JAXOJX010000080">
    <property type="protein sequence ID" value="MDZ5460741.1"/>
    <property type="molecule type" value="Genomic_DNA"/>
</dbReference>
<dbReference type="InterPro" id="IPR051798">
    <property type="entry name" value="Class-II_PLP-Dep_Aminotrans"/>
</dbReference>
<dbReference type="InterPro" id="IPR004839">
    <property type="entry name" value="Aminotransferase_I/II_large"/>
</dbReference>
<gene>
    <name evidence="7" type="ORF">SM757_29615</name>
</gene>
<keyword evidence="4 7" id="KW-0456">Lyase</keyword>
<evidence type="ECO:0000313" key="8">
    <source>
        <dbReference type="Proteomes" id="UP001293718"/>
    </source>
</evidence>
<comment type="similarity">
    <text evidence="5">Belongs to the class-II pyridoxal-phosphate-dependent aminotransferase family. MalY/PatB cystathionine beta-lyase subfamily.</text>
</comment>
<evidence type="ECO:0000256" key="4">
    <source>
        <dbReference type="ARBA" id="ARBA00023239"/>
    </source>
</evidence>
<protein>
    <recommendedName>
        <fullName evidence="2">cysteine-S-conjugate beta-lyase</fullName>
        <ecNumber evidence="2">4.4.1.13</ecNumber>
    </recommendedName>
</protein>
<dbReference type="CDD" id="cd00609">
    <property type="entry name" value="AAT_like"/>
    <property type="match status" value="1"/>
</dbReference>
<dbReference type="InterPro" id="IPR015424">
    <property type="entry name" value="PyrdxlP-dep_Trfase"/>
</dbReference>
<evidence type="ECO:0000256" key="1">
    <source>
        <dbReference type="ARBA" id="ARBA00001933"/>
    </source>
</evidence>
<dbReference type="InterPro" id="IPR015422">
    <property type="entry name" value="PyrdxlP-dep_Trfase_small"/>
</dbReference>
<evidence type="ECO:0000259" key="6">
    <source>
        <dbReference type="Pfam" id="PF00155"/>
    </source>
</evidence>
<evidence type="ECO:0000256" key="3">
    <source>
        <dbReference type="ARBA" id="ARBA00022898"/>
    </source>
</evidence>
<accession>A0ABU5IPE0</accession>
<dbReference type="InterPro" id="IPR027619">
    <property type="entry name" value="C-S_lyase_PatB-like"/>
</dbReference>
<comment type="caution">
    <text evidence="7">The sequence shown here is derived from an EMBL/GenBank/DDBJ whole genome shotgun (WGS) entry which is preliminary data.</text>
</comment>
<reference evidence="7 8" key="1">
    <citation type="submission" date="2023-11" db="EMBL/GenBank/DDBJ databases">
        <title>Draft genome of Azohydromonas lata strain H1 (DSM1123), a polyhydroxyalkanoate producer.</title>
        <authorList>
            <person name="Traversa D."/>
            <person name="D'Addabbo P."/>
            <person name="Pazzani C."/>
            <person name="Manzari C."/>
            <person name="Chiara M."/>
            <person name="Scrascia M."/>
        </authorList>
    </citation>
    <scope>NUCLEOTIDE SEQUENCE [LARGE SCALE GENOMIC DNA]</scope>
    <source>
        <strain evidence="7 8">H1</strain>
    </source>
</reference>
<dbReference type="NCBIfam" id="TIGR04350">
    <property type="entry name" value="C_S_lyase_PatB"/>
    <property type="match status" value="1"/>
</dbReference>
<keyword evidence="3" id="KW-0663">Pyridoxal phosphate</keyword>
<name>A0ABU5IPE0_9BURK</name>
<evidence type="ECO:0000313" key="7">
    <source>
        <dbReference type="EMBL" id="MDZ5460741.1"/>
    </source>
</evidence>
<dbReference type="GO" id="GO:0047804">
    <property type="term" value="F:cysteine-S-conjugate beta-lyase activity"/>
    <property type="evidence" value="ECO:0007669"/>
    <property type="project" value="UniProtKB-EC"/>
</dbReference>
<dbReference type="Pfam" id="PF00155">
    <property type="entry name" value="Aminotran_1_2"/>
    <property type="match status" value="1"/>
</dbReference>
<dbReference type="RefSeq" id="WP_322468098.1">
    <property type="nucleotide sequence ID" value="NZ_JAXOJX010000080.1"/>
</dbReference>
<evidence type="ECO:0000256" key="5">
    <source>
        <dbReference type="ARBA" id="ARBA00037974"/>
    </source>
</evidence>
<sequence>MYDFDEAIDRRRTNSMKWARPRQWLTAAQCAADPLPMWVADMDFRVAPPVLDALRQQLDMGVLGYGGTPDSYREAAVAWQARRFGWQAKPEWLVQSPGVISALNMAIQAFSQPGDHVLVQTPVYFHFLHDVVTNGRRLALAPLTLEAGRYRFNPEVFEAAIQPGTRLFILCNPHNPTGNVWTREELLAMAAICDRHGILIVSDEVHQDLVFGEGQRHLPLGLLDDAIAQNAIVCTAPSKTFNIAGLSCANVFIPNARHRQTYWAQCERNGVFLVNTMGTAACEAAYRHGEPWVDAMLDYVRGNQRHFAARIGELGLPLTVTPTDALYLAWVDFRRLGMPPAELHDFLLQRARLWLDPGHKFGAAGEGFMRINLACPRQLVDEALHRLASALPR</sequence>
<organism evidence="7 8">
    <name type="scientific">Azohydromonas lata</name>
    <dbReference type="NCBI Taxonomy" id="45677"/>
    <lineage>
        <taxon>Bacteria</taxon>
        <taxon>Pseudomonadati</taxon>
        <taxon>Pseudomonadota</taxon>
        <taxon>Betaproteobacteria</taxon>
        <taxon>Burkholderiales</taxon>
        <taxon>Sphaerotilaceae</taxon>
        <taxon>Azohydromonas</taxon>
    </lineage>
</organism>
<feature type="domain" description="Aminotransferase class I/classII large" evidence="6">
    <location>
        <begin position="46"/>
        <end position="387"/>
    </location>
</feature>
<dbReference type="Gene3D" id="3.90.1150.10">
    <property type="entry name" value="Aspartate Aminotransferase, domain 1"/>
    <property type="match status" value="1"/>
</dbReference>
<dbReference type="PANTHER" id="PTHR43525:SF1">
    <property type="entry name" value="PROTEIN MALY"/>
    <property type="match status" value="1"/>
</dbReference>
<dbReference type="PANTHER" id="PTHR43525">
    <property type="entry name" value="PROTEIN MALY"/>
    <property type="match status" value="1"/>
</dbReference>
<proteinExistence type="inferred from homology"/>
<dbReference type="InterPro" id="IPR015421">
    <property type="entry name" value="PyrdxlP-dep_Trfase_major"/>
</dbReference>
<evidence type="ECO:0000256" key="2">
    <source>
        <dbReference type="ARBA" id="ARBA00012224"/>
    </source>
</evidence>
<dbReference type="Gene3D" id="3.40.640.10">
    <property type="entry name" value="Type I PLP-dependent aspartate aminotransferase-like (Major domain)"/>
    <property type="match status" value="1"/>
</dbReference>
<dbReference type="SUPFAM" id="SSF53383">
    <property type="entry name" value="PLP-dependent transferases"/>
    <property type="match status" value="1"/>
</dbReference>
<comment type="cofactor">
    <cofactor evidence="1">
        <name>pyridoxal 5'-phosphate</name>
        <dbReference type="ChEBI" id="CHEBI:597326"/>
    </cofactor>
</comment>
<keyword evidence="8" id="KW-1185">Reference proteome</keyword>